<dbReference type="PATRIC" id="fig|1203610.3.peg.295"/>
<dbReference type="EMBL" id="AQHW01000002">
    <property type="protein sequence ID" value="KKB60397.1"/>
    <property type="molecule type" value="Genomic_DNA"/>
</dbReference>
<gene>
    <name evidence="2" type="ORF">HMPREF1536_00277</name>
</gene>
<feature type="signal peptide" evidence="1">
    <location>
        <begin position="1"/>
        <end position="20"/>
    </location>
</feature>
<protein>
    <recommendedName>
        <fullName evidence="4">Lipocalin-like domain-containing protein</fullName>
    </recommendedName>
</protein>
<dbReference type="RefSeq" id="WP_028727656.1">
    <property type="nucleotide sequence ID" value="NZ_AUAE01000017.1"/>
</dbReference>
<reference evidence="2 3" key="1">
    <citation type="submission" date="2013-04" db="EMBL/GenBank/DDBJ databases">
        <title>The Genome Sequence of Parabacteroides gordonii DSM 23371.</title>
        <authorList>
            <consortium name="The Broad Institute Genomics Platform"/>
            <person name="Earl A."/>
            <person name="Ward D."/>
            <person name="Feldgarden M."/>
            <person name="Gevers D."/>
            <person name="Martens E."/>
            <person name="Sakamoto M."/>
            <person name="Benno Y."/>
            <person name="Suzuki N."/>
            <person name="Matsunaga N."/>
            <person name="Koshihara K."/>
            <person name="Seki M."/>
            <person name="Komiya H."/>
            <person name="Walker B."/>
            <person name="Young S."/>
            <person name="Zeng Q."/>
            <person name="Gargeya S."/>
            <person name="Fitzgerald M."/>
            <person name="Haas B."/>
            <person name="Abouelleil A."/>
            <person name="Allen A.W."/>
            <person name="Alvarado L."/>
            <person name="Arachchi H.M."/>
            <person name="Berlin A.M."/>
            <person name="Chapman S.B."/>
            <person name="Gainer-Dewar J."/>
            <person name="Goldberg J."/>
            <person name="Griggs A."/>
            <person name="Gujja S."/>
            <person name="Hansen M."/>
            <person name="Howarth C."/>
            <person name="Imamovic A."/>
            <person name="Ireland A."/>
            <person name="Larimer J."/>
            <person name="McCowan C."/>
            <person name="Murphy C."/>
            <person name="Pearson M."/>
            <person name="Poon T.W."/>
            <person name="Priest M."/>
            <person name="Roberts A."/>
            <person name="Saif S."/>
            <person name="Shea T."/>
            <person name="Sisk P."/>
            <person name="Sykes S."/>
            <person name="Wortman J."/>
            <person name="Nusbaum C."/>
            <person name="Birren B."/>
        </authorList>
    </citation>
    <scope>NUCLEOTIDE SEQUENCE [LARGE SCALE GENOMIC DNA]</scope>
    <source>
        <strain evidence="2 3">MS-1</strain>
    </source>
</reference>
<keyword evidence="1" id="KW-0732">Signal</keyword>
<comment type="caution">
    <text evidence="2">The sequence shown here is derived from an EMBL/GenBank/DDBJ whole genome shotgun (WGS) entry which is preliminary data.</text>
</comment>
<evidence type="ECO:0000256" key="1">
    <source>
        <dbReference type="SAM" id="SignalP"/>
    </source>
</evidence>
<evidence type="ECO:0008006" key="4">
    <source>
        <dbReference type="Google" id="ProtNLM"/>
    </source>
</evidence>
<keyword evidence="3" id="KW-1185">Reference proteome</keyword>
<accession>A0A0F5JSP4</accession>
<name>A0A0F5JSP4_9BACT</name>
<proteinExistence type="predicted"/>
<dbReference type="STRING" id="1203610.HMPREF1536_00277"/>
<evidence type="ECO:0000313" key="3">
    <source>
        <dbReference type="Proteomes" id="UP000033035"/>
    </source>
</evidence>
<feature type="chain" id="PRO_5002490833" description="Lipocalin-like domain-containing protein" evidence="1">
    <location>
        <begin position="21"/>
        <end position="148"/>
    </location>
</feature>
<dbReference type="AlphaFoldDB" id="A0A0F5JSP4"/>
<evidence type="ECO:0000313" key="2">
    <source>
        <dbReference type="EMBL" id="KKB60397.1"/>
    </source>
</evidence>
<sequence length="148" mass="17249">MWNRLLIPLLLLLCSQGGFGQTWLNKTDKDILQYMEEHKERIQDSRQTPSLFTMTCQEEDELGRLFDVTYRFDLKENVCTSYERLLPAHRYWASTLLEQASQQEADASGNEIDVDGETLNTVYTFDDHVVHIALKDDRLSLIYTLANK</sequence>
<dbReference type="HOGENOM" id="CLU_1757061_0_0_10"/>
<organism evidence="2 3">
    <name type="scientific">Parabacteroides gordonii MS-1 = DSM 23371</name>
    <dbReference type="NCBI Taxonomy" id="1203610"/>
    <lineage>
        <taxon>Bacteria</taxon>
        <taxon>Pseudomonadati</taxon>
        <taxon>Bacteroidota</taxon>
        <taxon>Bacteroidia</taxon>
        <taxon>Bacteroidales</taxon>
        <taxon>Tannerellaceae</taxon>
        <taxon>Parabacteroides</taxon>
    </lineage>
</organism>
<dbReference type="Proteomes" id="UP000033035">
    <property type="component" value="Unassembled WGS sequence"/>
</dbReference>